<evidence type="ECO:0000256" key="8">
    <source>
        <dbReference type="SAM" id="Phobius"/>
    </source>
</evidence>
<dbReference type="InParanoid" id="A0A1X7VSA2"/>
<keyword evidence="7" id="KW-0998">Cell outer membrane</keyword>
<feature type="transmembrane region" description="Helical" evidence="8">
    <location>
        <begin position="903"/>
        <end position="922"/>
    </location>
</feature>
<dbReference type="GO" id="GO:0005576">
    <property type="term" value="C:extracellular region"/>
    <property type="evidence" value="ECO:0007669"/>
    <property type="project" value="UniProtKB-SubCell"/>
</dbReference>
<feature type="signal peptide" evidence="9">
    <location>
        <begin position="1"/>
        <end position="20"/>
    </location>
</feature>
<feature type="transmembrane region" description="Helical" evidence="8">
    <location>
        <begin position="720"/>
        <end position="743"/>
    </location>
</feature>
<dbReference type="InterPro" id="IPR011050">
    <property type="entry name" value="Pectin_lyase_fold/virulence"/>
</dbReference>
<dbReference type="InterPro" id="IPR003368">
    <property type="entry name" value="POMP_repeat"/>
</dbReference>
<organism evidence="10">
    <name type="scientific">Amphimedon queenslandica</name>
    <name type="common">Sponge</name>
    <dbReference type="NCBI Taxonomy" id="400682"/>
    <lineage>
        <taxon>Eukaryota</taxon>
        <taxon>Metazoa</taxon>
        <taxon>Porifera</taxon>
        <taxon>Demospongiae</taxon>
        <taxon>Heteroscleromorpha</taxon>
        <taxon>Haplosclerida</taxon>
        <taxon>Niphatidae</taxon>
        <taxon>Amphimedon</taxon>
    </lineage>
</organism>
<protein>
    <recommendedName>
        <fullName evidence="11">Right handed beta helix domain-containing protein</fullName>
    </recommendedName>
</protein>
<keyword evidence="8" id="KW-0812">Transmembrane</keyword>
<dbReference type="AlphaFoldDB" id="A0A1X7VSA2"/>
<feature type="chain" id="PRO_5013321930" description="Right handed beta helix domain-containing protein" evidence="9">
    <location>
        <begin position="21"/>
        <end position="1005"/>
    </location>
</feature>
<evidence type="ECO:0000256" key="9">
    <source>
        <dbReference type="SAM" id="SignalP"/>
    </source>
</evidence>
<accession>A0A1X7VSA2</accession>
<dbReference type="OrthoDB" id="10625752at2759"/>
<feature type="transmembrane region" description="Helical" evidence="8">
    <location>
        <begin position="776"/>
        <end position="797"/>
    </location>
</feature>
<comment type="subcellular location">
    <subcellularLocation>
        <location evidence="1">Cell envelope</location>
    </subcellularLocation>
    <subcellularLocation>
        <location evidence="2">Cell outer membrane</location>
    </subcellularLocation>
    <subcellularLocation>
        <location evidence="3">Secreted</location>
    </subcellularLocation>
</comment>
<keyword evidence="6 8" id="KW-0472">Membrane</keyword>
<dbReference type="EnsemblMetazoa" id="Aqu2.1.42759_001">
    <property type="protein sequence ID" value="Aqu2.1.42759_001"/>
    <property type="gene ID" value="Aqu2.1.42759"/>
</dbReference>
<evidence type="ECO:0008006" key="11">
    <source>
        <dbReference type="Google" id="ProtNLM"/>
    </source>
</evidence>
<reference evidence="10" key="1">
    <citation type="submission" date="2017-05" db="UniProtKB">
        <authorList>
            <consortium name="EnsemblMetazoa"/>
        </authorList>
    </citation>
    <scope>IDENTIFICATION</scope>
</reference>
<evidence type="ECO:0000256" key="4">
    <source>
        <dbReference type="ARBA" id="ARBA00022525"/>
    </source>
</evidence>
<keyword evidence="5 9" id="KW-0732">Signal</keyword>
<feature type="transmembrane region" description="Helical" evidence="8">
    <location>
        <begin position="870"/>
        <end position="891"/>
    </location>
</feature>
<evidence type="ECO:0000256" key="6">
    <source>
        <dbReference type="ARBA" id="ARBA00023136"/>
    </source>
</evidence>
<evidence type="ECO:0000256" key="5">
    <source>
        <dbReference type="ARBA" id="ARBA00022729"/>
    </source>
</evidence>
<keyword evidence="4" id="KW-0964">Secreted</keyword>
<evidence type="ECO:0000256" key="1">
    <source>
        <dbReference type="ARBA" id="ARBA00004196"/>
    </source>
</evidence>
<evidence type="ECO:0000256" key="3">
    <source>
        <dbReference type="ARBA" id="ARBA00004613"/>
    </source>
</evidence>
<evidence type="ECO:0000256" key="7">
    <source>
        <dbReference type="ARBA" id="ARBA00023237"/>
    </source>
</evidence>
<keyword evidence="8" id="KW-1133">Transmembrane helix</keyword>
<dbReference type="SUPFAM" id="SSF51126">
    <property type="entry name" value="Pectin lyase-like"/>
    <property type="match status" value="1"/>
</dbReference>
<proteinExistence type="predicted"/>
<evidence type="ECO:0000256" key="2">
    <source>
        <dbReference type="ARBA" id="ARBA00004442"/>
    </source>
</evidence>
<name>A0A1X7VSA2_AMPQE</name>
<evidence type="ECO:0000313" key="10">
    <source>
        <dbReference type="EnsemblMetazoa" id="Aqu2.1.42759_001"/>
    </source>
</evidence>
<dbReference type="NCBIfam" id="TIGR01376">
    <property type="entry name" value="POMP_repeat"/>
    <property type="match status" value="1"/>
</dbReference>
<sequence length="1005" mass="112784">MLLFRFFLLLLLTLIGWSYAADEQSSKYYNQIVVVSNCNKSCQSHYSEYEKVTHFYSLRDALTCKPITSHTLILIKKTFNVLTDEVIKLTNLMHIKIEGQGSRNVIVCCNHLSSGLVFDSVFQLRLYNLKFIGCGFLRKEIMLTPVAIMIHNCTNVIIRDVEITKSISLGLLLSNVTGYIEVKDSKFTYNGQGNKAGASLQGIKIYIKGGGMAISSNGSLYRSYYNISSCRFVNNMKLYTGKPSNNYGKAHGGGLLVYITHARRRQALHIHDCIFEGNEAGSGGGAAIKLMYNEYNYIEMNGLIFRQNKATNSTISNGGGLEIYSTTSTSNKSISRSIIVLNCSTFESNTANFGGGLSIDCGSSASIHEFNISNCSWTKNSARSGFAVDVSRHFTIALNLNERVIQPVFANCSFNENHVFSLSQHSFKAGFGAVSVLEVKVEFHSYLHFEGNIGSALSAVMSTVTFRNCNALFLNNNSTFGGAISLNFASLLLSSPTSITFKGNNASEYGGAIYSFITNGHMLYSRELCPFLFSCKNGFHIPERCQDVHVKFINNNATRGSSIYLPSLFPCVLEYSADVSNLIEPDDIFQHDNFYFTGKLSTEVATAVAKQDPYESNMTVYSGEESNLNLTLKDESSNLVPLKSVIFEAIIEEKSNASVTLKNTYINNGAFTIFGPENSNATVVFQTMFKPLLHIIRNIHIDYCPPGFKFLRFTTAKNSALIGISALFVLFFTCAIEISLLILQPAPLYGEGYNILSHRAAFYGELSYFDSKHLRYAIPAIAFLIVLVVPSFMLLLYPLVTSVLSYFDIDASESWIGCILTKGFMYKQMKPFYDRFYGSFRDKHRYFAGMYFVYRLLIQLSYYIPNYTESAFIMETLLVIFLVLHSIIQPYQNKHQNTIDTLLLSNLIIINGITCGDMIILYDNAHNHFWKVNVASNCQAILAVLPMIIALLYIAWKYVFSRIWLKLKNVCNMPCRMNRGEYEILNDDHLEHGRHRSVSLQNHSN</sequence>
<feature type="transmembrane region" description="Helical" evidence="8">
    <location>
        <begin position="934"/>
        <end position="956"/>
    </location>
</feature>